<evidence type="ECO:0000313" key="2">
    <source>
        <dbReference type="Proteomes" id="UP000003671"/>
    </source>
</evidence>
<dbReference type="EMBL" id="ABWK02000001">
    <property type="protein sequence ID" value="EEX70037.1"/>
    <property type="molecule type" value="Genomic_DNA"/>
</dbReference>
<dbReference type="STRING" id="500635.MITSMUL_03170"/>
<dbReference type="Proteomes" id="UP000003671">
    <property type="component" value="Unassembled WGS sequence"/>
</dbReference>
<name>C9KJH1_9FIRM</name>
<proteinExistence type="predicted"/>
<sequence length="175" mass="20194">MTNWTIFSLLSTRYGINPGEEFYAISPKTRHSVHCKFSSDADRIIVLSDDDENDVICGILYDKYVISRKKFKPRRGEKYYIVAGYNAEYSYIVMEWKGSLEDFANYMSGNCFPAYVANSVPAGDMYTLLRKWQDKLFADSDGIPYDDIVGSIDPMYLTRGKSIRKDMDKHEAENH</sequence>
<gene>
    <name evidence="1" type="ORF">MITSMUL_03170</name>
</gene>
<dbReference type="HOGENOM" id="CLU_1530837_0_0_9"/>
<accession>C9KJH1</accession>
<organism evidence="1 2">
    <name type="scientific">Mitsuokella multacida DSM 20544</name>
    <dbReference type="NCBI Taxonomy" id="500635"/>
    <lineage>
        <taxon>Bacteria</taxon>
        <taxon>Bacillati</taxon>
        <taxon>Bacillota</taxon>
        <taxon>Negativicutes</taxon>
        <taxon>Selenomonadales</taxon>
        <taxon>Selenomonadaceae</taxon>
        <taxon>Mitsuokella</taxon>
    </lineage>
</organism>
<protein>
    <submittedName>
        <fullName evidence="1">Uncharacterized protein</fullName>
    </submittedName>
</protein>
<keyword evidence="2" id="KW-1185">Reference proteome</keyword>
<comment type="caution">
    <text evidence="1">The sequence shown here is derived from an EMBL/GenBank/DDBJ whole genome shotgun (WGS) entry which is preliminary data.</text>
</comment>
<dbReference type="GeneID" id="93480381"/>
<reference evidence="1" key="1">
    <citation type="submission" date="2009-09" db="EMBL/GenBank/DDBJ databases">
        <authorList>
            <person name="Weinstock G."/>
            <person name="Sodergren E."/>
            <person name="Clifton S."/>
            <person name="Fulton L."/>
            <person name="Fulton B."/>
            <person name="Courtney L."/>
            <person name="Fronick C."/>
            <person name="Harrison M."/>
            <person name="Strong C."/>
            <person name="Farmer C."/>
            <person name="Delahaunty K."/>
            <person name="Markovic C."/>
            <person name="Hall O."/>
            <person name="Minx P."/>
            <person name="Tomlinson C."/>
            <person name="Mitreva M."/>
            <person name="Nelson J."/>
            <person name="Hou S."/>
            <person name="Wollam A."/>
            <person name="Pepin K.H."/>
            <person name="Johnson M."/>
            <person name="Bhonagiri V."/>
            <person name="Nash W.E."/>
            <person name="Warren W."/>
            <person name="Chinwalla A."/>
            <person name="Mardis E.R."/>
            <person name="Wilson R.K."/>
        </authorList>
    </citation>
    <scope>NUCLEOTIDE SEQUENCE [LARGE SCALE GENOMIC DNA]</scope>
    <source>
        <strain evidence="1">DSM 20544</strain>
    </source>
</reference>
<dbReference type="RefSeq" id="WP_005839053.1">
    <property type="nucleotide sequence ID" value="NZ_GG697141.2"/>
</dbReference>
<evidence type="ECO:0000313" key="1">
    <source>
        <dbReference type="EMBL" id="EEX70037.1"/>
    </source>
</evidence>
<dbReference type="AlphaFoldDB" id="C9KJH1"/>